<gene>
    <name evidence="2" type="ORF">SEMRO_292_G109690.1</name>
</gene>
<protein>
    <recommendedName>
        <fullName evidence="4">CP12 domain-containing protein</fullName>
    </recommendedName>
</protein>
<dbReference type="EMBL" id="CAICTM010000291">
    <property type="protein sequence ID" value="CAB9507090.1"/>
    <property type="molecule type" value="Genomic_DNA"/>
</dbReference>
<proteinExistence type="predicted"/>
<evidence type="ECO:0008006" key="4">
    <source>
        <dbReference type="Google" id="ProtNLM"/>
    </source>
</evidence>
<name>A0A9N8DRP0_9STRA</name>
<comment type="caution">
    <text evidence="2">The sequence shown here is derived from an EMBL/GenBank/DDBJ whole genome shotgun (WGS) entry which is preliminary data.</text>
</comment>
<feature type="chain" id="PRO_5040379088" description="CP12 domain-containing protein" evidence="1">
    <location>
        <begin position="18"/>
        <end position="224"/>
    </location>
</feature>
<feature type="signal peptide" evidence="1">
    <location>
        <begin position="1"/>
        <end position="17"/>
    </location>
</feature>
<accession>A0A9N8DRP0</accession>
<dbReference type="OrthoDB" id="49346at2759"/>
<keyword evidence="1" id="KW-0732">Signal</keyword>
<reference evidence="2" key="1">
    <citation type="submission" date="2020-06" db="EMBL/GenBank/DDBJ databases">
        <authorList>
            <consortium name="Plant Systems Biology data submission"/>
        </authorList>
    </citation>
    <scope>NUCLEOTIDE SEQUENCE</scope>
    <source>
        <strain evidence="2">D6</strain>
    </source>
</reference>
<dbReference type="Pfam" id="PF02672">
    <property type="entry name" value="CP12"/>
    <property type="match status" value="1"/>
</dbReference>
<evidence type="ECO:0000313" key="3">
    <source>
        <dbReference type="Proteomes" id="UP001153069"/>
    </source>
</evidence>
<organism evidence="2 3">
    <name type="scientific">Seminavis robusta</name>
    <dbReference type="NCBI Taxonomy" id="568900"/>
    <lineage>
        <taxon>Eukaryota</taxon>
        <taxon>Sar</taxon>
        <taxon>Stramenopiles</taxon>
        <taxon>Ochrophyta</taxon>
        <taxon>Bacillariophyta</taxon>
        <taxon>Bacillariophyceae</taxon>
        <taxon>Bacillariophycidae</taxon>
        <taxon>Naviculales</taxon>
        <taxon>Naviculaceae</taxon>
        <taxon>Seminavis</taxon>
    </lineage>
</organism>
<dbReference type="Proteomes" id="UP001153069">
    <property type="component" value="Unassembled WGS sequence"/>
</dbReference>
<evidence type="ECO:0000256" key="1">
    <source>
        <dbReference type="SAM" id="SignalP"/>
    </source>
</evidence>
<sequence>MKLSLSLAFLAATAVHGFAPSTVGFRATTSLKSVDRPDASAAIEAAMAATKEFGATSTEARMAWETVEEMDAADTSAATGGSLDECETEGDASDACKEYGEKLDALADLMKTQGKFVEQMKGLTDELQKIKVSSAPAPKAQDSPELRAAVKAAKAASEEFGASSPEAAVAWDTVEEIAAAGNSNALGGSLTDECLVEAMEACEALDELNRVLSLNAGDGSRYSG</sequence>
<keyword evidence="3" id="KW-1185">Reference proteome</keyword>
<dbReference type="AlphaFoldDB" id="A0A9N8DRP0"/>
<evidence type="ECO:0000313" key="2">
    <source>
        <dbReference type="EMBL" id="CAB9507090.1"/>
    </source>
</evidence>